<organism evidence="2 3">
    <name type="scientific">Plakobranchus ocellatus</name>
    <dbReference type="NCBI Taxonomy" id="259542"/>
    <lineage>
        <taxon>Eukaryota</taxon>
        <taxon>Metazoa</taxon>
        <taxon>Spiralia</taxon>
        <taxon>Lophotrochozoa</taxon>
        <taxon>Mollusca</taxon>
        <taxon>Gastropoda</taxon>
        <taxon>Heterobranchia</taxon>
        <taxon>Euthyneura</taxon>
        <taxon>Panpulmonata</taxon>
        <taxon>Sacoglossa</taxon>
        <taxon>Placobranchoidea</taxon>
        <taxon>Plakobranchidae</taxon>
        <taxon>Plakobranchus</taxon>
    </lineage>
</organism>
<sequence>MEISHKLELEHIHPANYRHAFRILFYFLNKLYKQPTFYDTKKKKKKKKKKKMEEEEEGRKRRDKEEEKEEEEEEEKKE</sequence>
<dbReference type="Proteomes" id="UP000735302">
    <property type="component" value="Unassembled WGS sequence"/>
</dbReference>
<evidence type="ECO:0000313" key="2">
    <source>
        <dbReference type="EMBL" id="GFN82972.1"/>
    </source>
</evidence>
<protein>
    <submittedName>
        <fullName evidence="2">Uncharacterized protein</fullName>
    </submittedName>
</protein>
<evidence type="ECO:0000256" key="1">
    <source>
        <dbReference type="SAM" id="MobiDB-lite"/>
    </source>
</evidence>
<gene>
    <name evidence="2" type="ORF">PoB_000947800</name>
</gene>
<feature type="region of interest" description="Disordered" evidence="1">
    <location>
        <begin position="39"/>
        <end position="78"/>
    </location>
</feature>
<feature type="compositionally biased region" description="Acidic residues" evidence="1">
    <location>
        <begin position="66"/>
        <end position="78"/>
    </location>
</feature>
<feature type="compositionally biased region" description="Basic and acidic residues" evidence="1">
    <location>
        <begin position="51"/>
        <end position="65"/>
    </location>
</feature>
<comment type="caution">
    <text evidence="2">The sequence shown here is derived from an EMBL/GenBank/DDBJ whole genome shotgun (WGS) entry which is preliminary data.</text>
</comment>
<dbReference type="AlphaFoldDB" id="A0AAV3YL85"/>
<keyword evidence="3" id="KW-1185">Reference proteome</keyword>
<dbReference type="EMBL" id="BLXT01001064">
    <property type="protein sequence ID" value="GFN82972.1"/>
    <property type="molecule type" value="Genomic_DNA"/>
</dbReference>
<feature type="compositionally biased region" description="Basic residues" evidence="1">
    <location>
        <begin position="41"/>
        <end position="50"/>
    </location>
</feature>
<reference evidence="2 3" key="1">
    <citation type="journal article" date="2021" name="Elife">
        <title>Chloroplast acquisition without the gene transfer in kleptoplastic sea slugs, Plakobranchus ocellatus.</title>
        <authorList>
            <person name="Maeda T."/>
            <person name="Takahashi S."/>
            <person name="Yoshida T."/>
            <person name="Shimamura S."/>
            <person name="Takaki Y."/>
            <person name="Nagai Y."/>
            <person name="Toyoda A."/>
            <person name="Suzuki Y."/>
            <person name="Arimoto A."/>
            <person name="Ishii H."/>
            <person name="Satoh N."/>
            <person name="Nishiyama T."/>
            <person name="Hasebe M."/>
            <person name="Maruyama T."/>
            <person name="Minagawa J."/>
            <person name="Obokata J."/>
            <person name="Shigenobu S."/>
        </authorList>
    </citation>
    <scope>NUCLEOTIDE SEQUENCE [LARGE SCALE GENOMIC DNA]</scope>
</reference>
<proteinExistence type="predicted"/>
<name>A0AAV3YL85_9GAST</name>
<evidence type="ECO:0000313" key="3">
    <source>
        <dbReference type="Proteomes" id="UP000735302"/>
    </source>
</evidence>
<accession>A0AAV3YL85</accession>